<evidence type="ECO:0000313" key="10">
    <source>
        <dbReference type="Proteomes" id="UP000014923"/>
    </source>
</evidence>
<evidence type="ECO:0000256" key="4">
    <source>
        <dbReference type="ARBA" id="ARBA00023172"/>
    </source>
</evidence>
<dbReference type="InterPro" id="IPR022572">
    <property type="entry name" value="DNA_rep/recomb_RecO_N"/>
</dbReference>
<feature type="domain" description="DNA replication/recombination mediator RecO N-terminal" evidence="8">
    <location>
        <begin position="2"/>
        <end position="67"/>
    </location>
</feature>
<dbReference type="SUPFAM" id="SSF50249">
    <property type="entry name" value="Nucleic acid-binding proteins"/>
    <property type="match status" value="1"/>
</dbReference>
<evidence type="ECO:0000259" key="8">
    <source>
        <dbReference type="Pfam" id="PF11967"/>
    </source>
</evidence>
<evidence type="ECO:0000256" key="3">
    <source>
        <dbReference type="ARBA" id="ARBA00022763"/>
    </source>
</evidence>
<comment type="caution">
    <text evidence="9">The sequence shown here is derived from an EMBL/GenBank/DDBJ whole genome shotgun (WGS) entry which is preliminary data.</text>
</comment>
<evidence type="ECO:0000256" key="5">
    <source>
        <dbReference type="ARBA" id="ARBA00023204"/>
    </source>
</evidence>
<dbReference type="HAMAP" id="MF_00201">
    <property type="entry name" value="RecO"/>
    <property type="match status" value="1"/>
</dbReference>
<gene>
    <name evidence="7" type="primary">recO</name>
    <name evidence="9" type="ORF">TCEL_01974</name>
</gene>
<dbReference type="AlphaFoldDB" id="R7RS47"/>
<evidence type="ECO:0000256" key="6">
    <source>
        <dbReference type="ARBA" id="ARBA00033409"/>
    </source>
</evidence>
<evidence type="ECO:0000256" key="2">
    <source>
        <dbReference type="ARBA" id="ARBA00021310"/>
    </source>
</evidence>
<dbReference type="PANTHER" id="PTHR33991">
    <property type="entry name" value="DNA REPAIR PROTEIN RECO"/>
    <property type="match status" value="1"/>
</dbReference>
<comment type="similarity">
    <text evidence="1 7">Belongs to the RecO family.</text>
</comment>
<dbReference type="GO" id="GO:0043590">
    <property type="term" value="C:bacterial nucleoid"/>
    <property type="evidence" value="ECO:0007669"/>
    <property type="project" value="TreeGrafter"/>
</dbReference>
<dbReference type="Pfam" id="PF11967">
    <property type="entry name" value="RecO_N"/>
    <property type="match status" value="1"/>
</dbReference>
<dbReference type="InterPro" id="IPR003717">
    <property type="entry name" value="RecO"/>
</dbReference>
<evidence type="ECO:0000313" key="9">
    <source>
        <dbReference type="EMBL" id="CDF58060.1"/>
    </source>
</evidence>
<dbReference type="Pfam" id="PF02565">
    <property type="entry name" value="RecO_C"/>
    <property type="match status" value="1"/>
</dbReference>
<dbReference type="SUPFAM" id="SSF57863">
    <property type="entry name" value="ArfGap/RecO-like zinc finger"/>
    <property type="match status" value="1"/>
</dbReference>
<dbReference type="NCBIfam" id="TIGR00613">
    <property type="entry name" value="reco"/>
    <property type="match status" value="1"/>
</dbReference>
<dbReference type="Proteomes" id="UP000014923">
    <property type="component" value="Unassembled WGS sequence"/>
</dbReference>
<keyword evidence="10" id="KW-1185">Reference proteome</keyword>
<dbReference type="HOGENOM" id="CLU_066632_3_1_9"/>
<keyword evidence="3 7" id="KW-0227">DNA damage</keyword>
<dbReference type="Gene3D" id="2.40.50.140">
    <property type="entry name" value="Nucleic acid-binding proteins"/>
    <property type="match status" value="1"/>
</dbReference>
<dbReference type="PANTHER" id="PTHR33991:SF1">
    <property type="entry name" value="DNA REPAIR PROTEIN RECO"/>
    <property type="match status" value="1"/>
</dbReference>
<name>R7RS47_9CLOT</name>
<dbReference type="GO" id="GO:0006302">
    <property type="term" value="P:double-strand break repair"/>
    <property type="evidence" value="ECO:0007669"/>
    <property type="project" value="TreeGrafter"/>
</dbReference>
<dbReference type="InterPro" id="IPR012340">
    <property type="entry name" value="NA-bd_OB-fold"/>
</dbReference>
<dbReference type="GO" id="GO:0006310">
    <property type="term" value="P:DNA recombination"/>
    <property type="evidence" value="ECO:0007669"/>
    <property type="project" value="UniProtKB-UniRule"/>
</dbReference>
<organism evidence="9 10">
    <name type="scientific">Thermobrachium celere DSM 8682</name>
    <dbReference type="NCBI Taxonomy" id="941824"/>
    <lineage>
        <taxon>Bacteria</taxon>
        <taxon>Bacillati</taxon>
        <taxon>Bacillota</taxon>
        <taxon>Clostridia</taxon>
        <taxon>Eubacteriales</taxon>
        <taxon>Clostridiaceae</taxon>
        <taxon>Thermobrachium</taxon>
    </lineage>
</organism>
<keyword evidence="5 7" id="KW-0234">DNA repair</keyword>
<dbReference type="InterPro" id="IPR042242">
    <property type="entry name" value="RecO_C"/>
</dbReference>
<dbReference type="Gene3D" id="1.20.1440.120">
    <property type="entry name" value="Recombination protein O, C-terminal domain"/>
    <property type="match status" value="1"/>
</dbReference>
<dbReference type="InterPro" id="IPR037278">
    <property type="entry name" value="ARFGAP/RecO"/>
</dbReference>
<comment type="function">
    <text evidence="7">Involved in DNA repair and RecF pathway recombination.</text>
</comment>
<accession>R7RS47</accession>
<keyword evidence="4 7" id="KW-0233">DNA recombination</keyword>
<evidence type="ECO:0000256" key="1">
    <source>
        <dbReference type="ARBA" id="ARBA00007452"/>
    </source>
</evidence>
<proteinExistence type="inferred from homology"/>
<protein>
    <recommendedName>
        <fullName evidence="2 7">DNA repair protein RecO</fullName>
    </recommendedName>
    <alternativeName>
        <fullName evidence="6 7">Recombination protein O</fullName>
    </alternativeName>
</protein>
<sequence>MRNYSDYDKIITIFTDKFGKIDVLCNGARKTKSKVLHLTQQFCFGEYIISKGKDMYILNSGALNNSFQTLLTDYEKLMLGTYFLEFIDKSTEIESKNIYILALLLKTLYILESGVVNLKLLKVVFDFKLISLLGYTPQVIKCVICGNININNGLFSNEHGGIICSNCTNKKNLDNNEIKFFRIIRNIKLEELVKLNYDEKIIRKIEYLLKDYINYYLSIKLNTQDFINI</sequence>
<dbReference type="EMBL" id="CAVN010000093">
    <property type="protein sequence ID" value="CDF58060.1"/>
    <property type="molecule type" value="Genomic_DNA"/>
</dbReference>
<evidence type="ECO:0000256" key="7">
    <source>
        <dbReference type="HAMAP-Rule" id="MF_00201"/>
    </source>
</evidence>
<reference evidence="9" key="1">
    <citation type="submission" date="2013-03" db="EMBL/GenBank/DDBJ databases">
        <title>Draft genome sequence of the hydrogen-ethanol-producing anaerobic alkalithermophilic Caloramator celere.</title>
        <authorList>
            <person name="Ciranna A."/>
            <person name="Larjo A."/>
            <person name="Kivisto A."/>
            <person name="Santala V."/>
            <person name="Roos C."/>
            <person name="Karp M."/>
        </authorList>
    </citation>
    <scope>NUCLEOTIDE SEQUENCE [LARGE SCALE GENOMIC DNA]</scope>
    <source>
        <strain evidence="9">DSM 8682</strain>
    </source>
</reference>
<dbReference type="eggNOG" id="COG1381">
    <property type="taxonomic scope" value="Bacteria"/>
</dbReference>